<keyword evidence="11" id="KW-1185">Reference proteome</keyword>
<protein>
    <submittedName>
        <fullName evidence="10">2Fe-2S iron-sulfur cluster-binding protein</fullName>
    </submittedName>
</protein>
<feature type="domain" description="2Fe-2S ferredoxin-type" evidence="9">
    <location>
        <begin position="4"/>
        <end position="93"/>
    </location>
</feature>
<organism evidence="10 11">
    <name type="scientific">Roseovarius phycicola</name>
    <dbReference type="NCBI Taxonomy" id="3080976"/>
    <lineage>
        <taxon>Bacteria</taxon>
        <taxon>Pseudomonadati</taxon>
        <taxon>Pseudomonadota</taxon>
        <taxon>Alphaproteobacteria</taxon>
        <taxon>Rhodobacterales</taxon>
        <taxon>Roseobacteraceae</taxon>
        <taxon>Roseovarius</taxon>
    </lineage>
</organism>
<dbReference type="Pfam" id="PF00111">
    <property type="entry name" value="Fer2"/>
    <property type="match status" value="1"/>
</dbReference>
<dbReference type="PANTHER" id="PTHR43112">
    <property type="entry name" value="FERREDOXIN"/>
    <property type="match status" value="1"/>
</dbReference>
<keyword evidence="3" id="KW-0001">2Fe-2S</keyword>
<proteinExistence type="inferred from homology"/>
<gene>
    <name evidence="10" type="ORF">RZ517_14185</name>
</gene>
<dbReference type="CDD" id="cd00207">
    <property type="entry name" value="fer2"/>
    <property type="match status" value="1"/>
</dbReference>
<evidence type="ECO:0000256" key="8">
    <source>
        <dbReference type="ARBA" id="ARBA00034078"/>
    </source>
</evidence>
<dbReference type="SUPFAM" id="SSF54292">
    <property type="entry name" value="2Fe-2S ferredoxin-like"/>
    <property type="match status" value="1"/>
</dbReference>
<dbReference type="Gene3D" id="3.10.20.30">
    <property type="match status" value="1"/>
</dbReference>
<comment type="cofactor">
    <cofactor evidence="8">
        <name>[2Fe-2S] cluster</name>
        <dbReference type="ChEBI" id="CHEBI:190135"/>
    </cofactor>
</comment>
<evidence type="ECO:0000313" key="11">
    <source>
        <dbReference type="Proteomes" id="UP001364156"/>
    </source>
</evidence>
<dbReference type="Proteomes" id="UP001364156">
    <property type="component" value="Chromosome"/>
</dbReference>
<keyword evidence="6" id="KW-0408">Iron</keyword>
<dbReference type="EMBL" id="CP146069">
    <property type="protein sequence ID" value="WWR45915.1"/>
    <property type="molecule type" value="Genomic_DNA"/>
</dbReference>
<keyword evidence="7" id="KW-0411">Iron-sulfur</keyword>
<evidence type="ECO:0000256" key="7">
    <source>
        <dbReference type="ARBA" id="ARBA00023014"/>
    </source>
</evidence>
<evidence type="ECO:0000313" key="10">
    <source>
        <dbReference type="EMBL" id="WWR45915.1"/>
    </source>
</evidence>
<sequence>MKTHTVTIANRDGATFLVNTRRPLLEQLRDQGVDLPYGCEYGGCITCAAKLKTGSVDQRRQVALNNRQIANGYVILCVARATSDITLEIGVESHDKLYRNPFLDPLKPHELKADIATPKEG</sequence>
<keyword evidence="2" id="KW-0813">Transport</keyword>
<dbReference type="RefSeq" id="WP_338548821.1">
    <property type="nucleotide sequence ID" value="NZ_CP146069.1"/>
</dbReference>
<evidence type="ECO:0000256" key="5">
    <source>
        <dbReference type="ARBA" id="ARBA00022982"/>
    </source>
</evidence>
<comment type="similarity">
    <text evidence="1">Belongs to the 2Fe2S plant-type ferredoxin family.</text>
</comment>
<accession>A0ABZ2HKV5</accession>
<keyword evidence="4" id="KW-0479">Metal-binding</keyword>
<keyword evidence="5" id="KW-0249">Electron transport</keyword>
<dbReference type="InterPro" id="IPR036010">
    <property type="entry name" value="2Fe-2S_ferredoxin-like_sf"/>
</dbReference>
<dbReference type="PANTHER" id="PTHR43112:SF3">
    <property type="entry name" value="FERREDOXIN-2, CHLOROPLASTIC"/>
    <property type="match status" value="1"/>
</dbReference>
<dbReference type="InterPro" id="IPR012675">
    <property type="entry name" value="Beta-grasp_dom_sf"/>
</dbReference>
<evidence type="ECO:0000256" key="6">
    <source>
        <dbReference type="ARBA" id="ARBA00023004"/>
    </source>
</evidence>
<evidence type="ECO:0000256" key="2">
    <source>
        <dbReference type="ARBA" id="ARBA00022448"/>
    </source>
</evidence>
<dbReference type="InterPro" id="IPR001041">
    <property type="entry name" value="2Fe-2S_ferredoxin-type"/>
</dbReference>
<evidence type="ECO:0000259" key="9">
    <source>
        <dbReference type="PROSITE" id="PS51085"/>
    </source>
</evidence>
<dbReference type="PROSITE" id="PS51085">
    <property type="entry name" value="2FE2S_FER_2"/>
    <property type="match status" value="1"/>
</dbReference>
<evidence type="ECO:0000256" key="1">
    <source>
        <dbReference type="ARBA" id="ARBA00007874"/>
    </source>
</evidence>
<name>A0ABZ2HKV5_9RHOB</name>
<reference evidence="10 11" key="1">
    <citation type="submission" date="2023-10" db="EMBL/GenBank/DDBJ databases">
        <title>Roseovarius strain S88 nov., isolated from a marine algae.</title>
        <authorList>
            <person name="Lee M.W."/>
            <person name="Lee J.K."/>
            <person name="Kim J.M."/>
            <person name="Choi D.G."/>
            <person name="Baek J.H."/>
            <person name="Bayburt H."/>
            <person name="Jung J.J."/>
            <person name="Han D.M."/>
            <person name="Jeon C.O."/>
        </authorList>
    </citation>
    <scope>NUCLEOTIDE SEQUENCE [LARGE SCALE GENOMIC DNA]</scope>
    <source>
        <strain evidence="10 11">S88</strain>
    </source>
</reference>
<evidence type="ECO:0000256" key="3">
    <source>
        <dbReference type="ARBA" id="ARBA00022714"/>
    </source>
</evidence>
<evidence type="ECO:0000256" key="4">
    <source>
        <dbReference type="ARBA" id="ARBA00022723"/>
    </source>
</evidence>